<protein>
    <submittedName>
        <fullName evidence="1">Uncharacterized protein</fullName>
    </submittedName>
</protein>
<name>A0A0K2THM1_LEPSM</name>
<sequence length="21" mass="2626">MVENNDLKLRQFYRECGCFLF</sequence>
<dbReference type="EMBL" id="HACA01008038">
    <property type="protein sequence ID" value="CDW25399.1"/>
    <property type="molecule type" value="Transcribed_RNA"/>
</dbReference>
<accession>A0A0K2THM1</accession>
<evidence type="ECO:0000313" key="1">
    <source>
        <dbReference type="EMBL" id="CDW25399.1"/>
    </source>
</evidence>
<dbReference type="AlphaFoldDB" id="A0A0K2THM1"/>
<organism evidence="1">
    <name type="scientific">Lepeophtheirus salmonis</name>
    <name type="common">Salmon louse</name>
    <name type="synonym">Caligus salmonis</name>
    <dbReference type="NCBI Taxonomy" id="72036"/>
    <lineage>
        <taxon>Eukaryota</taxon>
        <taxon>Metazoa</taxon>
        <taxon>Ecdysozoa</taxon>
        <taxon>Arthropoda</taxon>
        <taxon>Crustacea</taxon>
        <taxon>Multicrustacea</taxon>
        <taxon>Hexanauplia</taxon>
        <taxon>Copepoda</taxon>
        <taxon>Siphonostomatoida</taxon>
        <taxon>Caligidae</taxon>
        <taxon>Lepeophtheirus</taxon>
    </lineage>
</organism>
<proteinExistence type="predicted"/>
<reference evidence="1" key="1">
    <citation type="submission" date="2014-05" db="EMBL/GenBank/DDBJ databases">
        <authorList>
            <person name="Chronopoulou M."/>
        </authorList>
    </citation>
    <scope>NUCLEOTIDE SEQUENCE</scope>
    <source>
        <tissue evidence="1">Whole organism</tissue>
    </source>
</reference>